<organism evidence="2 3">
    <name type="scientific">Pusillibacter faecalis</name>
    <dbReference type="NCBI Taxonomy" id="2714358"/>
    <lineage>
        <taxon>Bacteria</taxon>
        <taxon>Bacillati</taxon>
        <taxon>Bacillota</taxon>
        <taxon>Clostridia</taxon>
        <taxon>Eubacteriales</taxon>
        <taxon>Oscillospiraceae</taxon>
        <taxon>Pusillibacter</taxon>
    </lineage>
</organism>
<reference evidence="2" key="1">
    <citation type="submission" date="2020-09" db="EMBL/GenBank/DDBJ databases">
        <title>New species isolated from human feces.</title>
        <authorList>
            <person name="Kitahara M."/>
            <person name="Shigeno Y."/>
            <person name="Shime M."/>
            <person name="Matsumoto Y."/>
            <person name="Nakamura S."/>
            <person name="Motooka D."/>
            <person name="Fukuoka S."/>
            <person name="Nishikawa H."/>
            <person name="Benno Y."/>
        </authorList>
    </citation>
    <scope>NUCLEOTIDE SEQUENCE</scope>
    <source>
        <strain evidence="2">MM59</strain>
    </source>
</reference>
<feature type="transmembrane region" description="Helical" evidence="1">
    <location>
        <begin position="215"/>
        <end position="232"/>
    </location>
</feature>
<feature type="transmembrane region" description="Helical" evidence="1">
    <location>
        <begin position="189"/>
        <end position="206"/>
    </location>
</feature>
<dbReference type="RefSeq" id="WP_213543120.1">
    <property type="nucleotide sequence ID" value="NZ_AP023420.1"/>
</dbReference>
<sequence length="233" mass="25091">MDFQAMINSPGLWIASSVMVIATMVQALVFFRTSLKEAHEIGIERQRYRAGIRSAIITSIGPSFSPVIVLLSMVAVIGAPTTWMRLCDVGAARTELAVISLAAGMAGAEVGTESFGTTAFSYSLWAMALNNLGWLVIVLLLNHRMSGIVVKMNEKLNPKWVKLLMGGATLGLFAYLLTNQLVGKTSIKWAAAILSGVIMLVLTTAFKKHQRIQELALGISMLGGMFLTQAIMG</sequence>
<dbReference type="Proteomes" id="UP000679848">
    <property type="component" value="Chromosome"/>
</dbReference>
<name>A0A810QFJ2_9FIRM</name>
<protein>
    <submittedName>
        <fullName evidence="2">DUF5058 domain-containing protein</fullName>
    </submittedName>
</protein>
<dbReference type="EMBL" id="AP023420">
    <property type="protein sequence ID" value="BCK84391.1"/>
    <property type="molecule type" value="Genomic_DNA"/>
</dbReference>
<evidence type="ECO:0000313" key="3">
    <source>
        <dbReference type="Proteomes" id="UP000679848"/>
    </source>
</evidence>
<feature type="transmembrane region" description="Helical" evidence="1">
    <location>
        <begin position="160"/>
        <end position="177"/>
    </location>
</feature>
<dbReference type="InterPro" id="IPR032479">
    <property type="entry name" value="DUF5058"/>
</dbReference>
<evidence type="ECO:0000313" key="2">
    <source>
        <dbReference type="EMBL" id="BCK84391.1"/>
    </source>
</evidence>
<evidence type="ECO:0000256" key="1">
    <source>
        <dbReference type="SAM" id="Phobius"/>
    </source>
</evidence>
<keyword evidence="1" id="KW-1133">Transmembrane helix</keyword>
<dbReference type="AlphaFoldDB" id="A0A810QFJ2"/>
<keyword evidence="1" id="KW-0812">Transmembrane</keyword>
<keyword evidence="1" id="KW-0472">Membrane</keyword>
<feature type="transmembrane region" description="Helical" evidence="1">
    <location>
        <begin position="52"/>
        <end position="77"/>
    </location>
</feature>
<feature type="transmembrane region" description="Helical" evidence="1">
    <location>
        <begin position="122"/>
        <end position="140"/>
    </location>
</feature>
<dbReference type="Pfam" id="PF16481">
    <property type="entry name" value="DUF5058"/>
    <property type="match status" value="1"/>
</dbReference>
<feature type="transmembrane region" description="Helical" evidence="1">
    <location>
        <begin position="12"/>
        <end position="31"/>
    </location>
</feature>
<accession>A0A810QFJ2</accession>
<keyword evidence="3" id="KW-1185">Reference proteome</keyword>
<gene>
    <name evidence="2" type="ORF">MM59RIKEN_17100</name>
</gene>
<proteinExistence type="predicted"/>
<dbReference type="KEGG" id="pfaa:MM59RIKEN_17100"/>